<keyword evidence="2" id="KW-0540">Nuclease</keyword>
<dbReference type="Proteomes" id="UP000614469">
    <property type="component" value="Unassembled WGS sequence"/>
</dbReference>
<dbReference type="InterPro" id="IPR052379">
    <property type="entry name" value="Type_VII_TA_RNase"/>
</dbReference>
<evidence type="ECO:0000313" key="6">
    <source>
        <dbReference type="Proteomes" id="UP000614469"/>
    </source>
</evidence>
<comment type="similarity">
    <text evidence="4">Belongs to the HepT RNase toxin family.</text>
</comment>
<accession>A0A8J6THP8</accession>
<organism evidence="5 6">
    <name type="scientific">Candidatus Desulfolinea nitratireducens</name>
    <dbReference type="NCBI Taxonomy" id="2841698"/>
    <lineage>
        <taxon>Bacteria</taxon>
        <taxon>Bacillati</taxon>
        <taxon>Chloroflexota</taxon>
        <taxon>Anaerolineae</taxon>
        <taxon>Anaerolineales</taxon>
        <taxon>Anaerolineales incertae sedis</taxon>
        <taxon>Candidatus Desulfolinea</taxon>
    </lineage>
</organism>
<sequence>MNDIVLNKKESIERCIKQIQTYYALPSELPFEENHLKQDAIAINLQRACEQSIDLANHTIKKRKLGLPKETRESFRLLAQNGIIPRDLAKKLENMVGFRNTLVHQYQELDIQLMKDVIEKRLDDLIDFTNFIIKEFTS</sequence>
<dbReference type="InterPro" id="IPR008201">
    <property type="entry name" value="HepT-like"/>
</dbReference>
<dbReference type="SUPFAM" id="SSF81593">
    <property type="entry name" value="Nucleotidyltransferase substrate binding subunit/domain"/>
    <property type="match status" value="1"/>
</dbReference>
<dbReference type="Gene3D" id="1.20.120.580">
    <property type="entry name" value="bsu32300-like"/>
    <property type="match status" value="1"/>
</dbReference>
<protein>
    <submittedName>
        <fullName evidence="5">DUF86 domain-containing protein</fullName>
    </submittedName>
</protein>
<dbReference type="NCBIfam" id="NF047751">
    <property type="entry name" value="HepT_toxin"/>
    <property type="match status" value="1"/>
</dbReference>
<keyword evidence="3" id="KW-0378">Hydrolase</keyword>
<dbReference type="GO" id="GO:0110001">
    <property type="term" value="C:toxin-antitoxin complex"/>
    <property type="evidence" value="ECO:0007669"/>
    <property type="project" value="InterPro"/>
</dbReference>
<evidence type="ECO:0000313" key="5">
    <source>
        <dbReference type="EMBL" id="MBC8334860.1"/>
    </source>
</evidence>
<evidence type="ECO:0000256" key="3">
    <source>
        <dbReference type="ARBA" id="ARBA00022801"/>
    </source>
</evidence>
<evidence type="ECO:0000256" key="2">
    <source>
        <dbReference type="ARBA" id="ARBA00022722"/>
    </source>
</evidence>
<evidence type="ECO:0000256" key="1">
    <source>
        <dbReference type="ARBA" id="ARBA00022649"/>
    </source>
</evidence>
<keyword evidence="1" id="KW-1277">Toxin-antitoxin system</keyword>
<comment type="caution">
    <text evidence="5">The sequence shown here is derived from an EMBL/GenBank/DDBJ whole genome shotgun (WGS) entry which is preliminary data.</text>
</comment>
<dbReference type="GO" id="GO:0016787">
    <property type="term" value="F:hydrolase activity"/>
    <property type="evidence" value="ECO:0007669"/>
    <property type="project" value="UniProtKB-KW"/>
</dbReference>
<dbReference type="AlphaFoldDB" id="A0A8J6THP8"/>
<dbReference type="Pfam" id="PF01934">
    <property type="entry name" value="HepT-like"/>
    <property type="match status" value="1"/>
</dbReference>
<dbReference type="GO" id="GO:0004540">
    <property type="term" value="F:RNA nuclease activity"/>
    <property type="evidence" value="ECO:0007669"/>
    <property type="project" value="InterPro"/>
</dbReference>
<evidence type="ECO:0000256" key="4">
    <source>
        <dbReference type="ARBA" id="ARBA00024207"/>
    </source>
</evidence>
<dbReference type="PANTHER" id="PTHR33397:SF3">
    <property type="entry name" value="MRNA NUCLEASE HEPT"/>
    <property type="match status" value="1"/>
</dbReference>
<dbReference type="PANTHER" id="PTHR33397">
    <property type="entry name" value="UPF0331 PROTEIN YUTE"/>
    <property type="match status" value="1"/>
</dbReference>
<gene>
    <name evidence="5" type="ORF">H8E29_06325</name>
</gene>
<reference evidence="5 6" key="1">
    <citation type="submission" date="2020-08" db="EMBL/GenBank/DDBJ databases">
        <title>Bridging the membrane lipid divide: bacteria of the FCB group superphylum have the potential to synthesize archaeal ether lipids.</title>
        <authorList>
            <person name="Villanueva L."/>
            <person name="Von Meijenfeldt F.A.B."/>
            <person name="Westbye A.B."/>
            <person name="Yadav S."/>
            <person name="Hopmans E.C."/>
            <person name="Dutilh B.E."/>
            <person name="Sinninghe Damste J.S."/>
        </authorList>
    </citation>
    <scope>NUCLEOTIDE SEQUENCE [LARGE SCALE GENOMIC DNA]</scope>
    <source>
        <strain evidence="5">NIOZ-UU36</strain>
    </source>
</reference>
<proteinExistence type="inferred from homology"/>
<dbReference type="EMBL" id="JACNJN010000082">
    <property type="protein sequence ID" value="MBC8334860.1"/>
    <property type="molecule type" value="Genomic_DNA"/>
</dbReference>
<name>A0A8J6THP8_9CHLR</name>
<dbReference type="InterPro" id="IPR037038">
    <property type="entry name" value="HepT-like_sf"/>
</dbReference>